<keyword evidence="3" id="KW-0560">Oxidoreductase</keyword>
<dbReference type="InterPro" id="IPR036812">
    <property type="entry name" value="NAD(P)_OxRdtase_dom_sf"/>
</dbReference>
<keyword evidence="6" id="KW-1185">Reference proteome</keyword>
<dbReference type="EMBL" id="CALSBS010000008">
    <property type="protein sequence ID" value="CAH6659706.1"/>
    <property type="molecule type" value="Genomic_DNA"/>
</dbReference>
<reference evidence="5" key="1">
    <citation type="submission" date="2022-05" db="EMBL/GenBank/DDBJ databases">
        <authorList>
            <person name="Blom J."/>
        </authorList>
    </citation>
    <scope>NUCLEOTIDE SEQUENCE</scope>
    <source>
        <strain evidence="5">Type strain: CPO20170097</strain>
    </source>
</reference>
<dbReference type="Proteomes" id="UP001152651">
    <property type="component" value="Unassembled WGS sequence"/>
</dbReference>
<dbReference type="PANTHER" id="PTHR43150:SF4">
    <property type="entry name" value="L-GLYCERALDEHYDE 3-PHOSPHATE REDUCTASE"/>
    <property type="match status" value="1"/>
</dbReference>
<evidence type="ECO:0000256" key="1">
    <source>
        <dbReference type="ARBA" id="ARBA00006515"/>
    </source>
</evidence>
<proteinExistence type="inferred from homology"/>
<evidence type="ECO:0000256" key="2">
    <source>
        <dbReference type="ARBA" id="ARBA00022857"/>
    </source>
</evidence>
<dbReference type="InterPro" id="IPR023210">
    <property type="entry name" value="NADP_OxRdtase_dom"/>
</dbReference>
<dbReference type="Gene3D" id="3.20.20.100">
    <property type="entry name" value="NADP-dependent oxidoreductase domain"/>
    <property type="match status" value="1"/>
</dbReference>
<evidence type="ECO:0000256" key="3">
    <source>
        <dbReference type="ARBA" id="ARBA00023002"/>
    </source>
</evidence>
<protein>
    <submittedName>
        <fullName evidence="5">L-glyceraldehyde 3-phosphate reductase</fullName>
    </submittedName>
</protein>
<organism evidence="5 6">
    <name type="scientific">Pseudocitrobacter vendiensis</name>
    <dbReference type="NCBI Taxonomy" id="2488306"/>
    <lineage>
        <taxon>Bacteria</taxon>
        <taxon>Pseudomonadati</taxon>
        <taxon>Pseudomonadota</taxon>
        <taxon>Gammaproteobacteria</taxon>
        <taxon>Enterobacterales</taxon>
        <taxon>Enterobacteriaceae</taxon>
        <taxon>Pseudocitrobacter</taxon>
    </lineage>
</organism>
<comment type="caution">
    <text evidence="5">The sequence shown here is derived from an EMBL/GenBank/DDBJ whole genome shotgun (WGS) entry which is preliminary data.</text>
</comment>
<dbReference type="CDD" id="cd19151">
    <property type="entry name" value="AKR_AKR14A2"/>
    <property type="match status" value="1"/>
</dbReference>
<dbReference type="RefSeq" id="WP_253897936.1">
    <property type="nucleotide sequence ID" value="NZ_CALSBS010000008.1"/>
</dbReference>
<sequence length="329" mass="36839">MVYQADPSRYNAMEYRRCGASGLKLPAISLGLWHNFGDATLIETSRQLLRHAFDLGITHFDLANNYGPPPGSAESNFGRILREDFLPWRDELIISSKAGYTMWDGPYGDWGSRKYLVASLDQSLKRMGLEYVDIFYHHRPDPDTPLSETMRALDHIVRQGKALYIGLSNYPADRAKEALAILNDLGTPCLIHQPKYSMFERWVEDGLLDLLKQEGVGSIAFSPLAGGQLTDRYLNGIPTDSRAASGSRFLNPEQLTEEKLAKVRQLNKIAAQRGQKLSQMALAWVLRDEKVTSVLIGASKTAQLDDAVGMLNNRHFSAQERADIDAILR</sequence>
<evidence type="ECO:0000313" key="6">
    <source>
        <dbReference type="Proteomes" id="UP001152651"/>
    </source>
</evidence>
<dbReference type="SUPFAM" id="SSF51430">
    <property type="entry name" value="NAD(P)-linked oxidoreductase"/>
    <property type="match status" value="1"/>
</dbReference>
<dbReference type="Pfam" id="PF00248">
    <property type="entry name" value="Aldo_ket_red"/>
    <property type="match status" value="1"/>
</dbReference>
<evidence type="ECO:0000313" key="5">
    <source>
        <dbReference type="EMBL" id="CAH6659706.1"/>
    </source>
</evidence>
<dbReference type="PANTHER" id="PTHR43150">
    <property type="entry name" value="HYPERKINETIC, ISOFORM M"/>
    <property type="match status" value="1"/>
</dbReference>
<gene>
    <name evidence="5" type="ORF">FBBNIHIM_11320</name>
</gene>
<dbReference type="NCBIfam" id="NF007388">
    <property type="entry name" value="PRK09912.1"/>
    <property type="match status" value="1"/>
</dbReference>
<name>A0ABM9F983_9ENTR</name>
<feature type="domain" description="NADP-dependent oxidoreductase" evidence="4">
    <location>
        <begin position="28"/>
        <end position="328"/>
    </location>
</feature>
<dbReference type="InterPro" id="IPR005399">
    <property type="entry name" value="K_chnl_volt-dep_bsu_KCNAB-rel"/>
</dbReference>
<evidence type="ECO:0000259" key="4">
    <source>
        <dbReference type="Pfam" id="PF00248"/>
    </source>
</evidence>
<accession>A0ABM9F983</accession>
<keyword evidence="2" id="KW-0521">NADP</keyword>
<comment type="similarity">
    <text evidence="1">Belongs to the shaker potassium channel beta subunit family.</text>
</comment>